<feature type="domain" description="ATP-grasp" evidence="8">
    <location>
        <begin position="1056"/>
        <end position="1247"/>
    </location>
</feature>
<dbReference type="Gene3D" id="3.40.50.1380">
    <property type="entry name" value="Methylglyoxal synthase-like domain"/>
    <property type="match status" value="1"/>
</dbReference>
<keyword evidence="4 7" id="KW-0067">ATP-binding</keyword>
<dbReference type="Gene3D" id="3.40.50.880">
    <property type="match status" value="1"/>
</dbReference>
<keyword evidence="1" id="KW-0436">Ligase</keyword>
<feature type="domain" description="ATP-grasp" evidence="8">
    <location>
        <begin position="514"/>
        <end position="706"/>
    </location>
</feature>
<dbReference type="InterPro" id="IPR011607">
    <property type="entry name" value="MGS-like_dom"/>
</dbReference>
<evidence type="ECO:0000256" key="7">
    <source>
        <dbReference type="PROSITE-ProRule" id="PRU00409"/>
    </source>
</evidence>
<name>A0ABS2YIH1_POLSP</name>
<dbReference type="PANTHER" id="PTHR11405:SF53">
    <property type="entry name" value="CARBAMOYL-PHOSPHATE SYNTHASE [AMMONIA], MITOCHONDRIAL"/>
    <property type="match status" value="1"/>
</dbReference>
<dbReference type="InterPro" id="IPR006275">
    <property type="entry name" value="CPSase_lsu"/>
</dbReference>
<dbReference type="InterPro" id="IPR002474">
    <property type="entry name" value="CarbamoylP_synth_ssu_N"/>
</dbReference>
<dbReference type="Pfam" id="PF02787">
    <property type="entry name" value="CPSase_L_D3"/>
    <property type="match status" value="1"/>
</dbReference>
<evidence type="ECO:0000256" key="3">
    <source>
        <dbReference type="ARBA" id="ARBA00022741"/>
    </source>
</evidence>
<accession>A0ABS2YIH1</accession>
<dbReference type="InterPro" id="IPR035686">
    <property type="entry name" value="CPSase_GATase1"/>
</dbReference>
<dbReference type="Pfam" id="PF02142">
    <property type="entry name" value="MGS"/>
    <property type="match status" value="1"/>
</dbReference>
<dbReference type="SUPFAM" id="SSF52021">
    <property type="entry name" value="Carbamoyl phosphate synthetase, small subunit N-terminal domain"/>
    <property type="match status" value="1"/>
</dbReference>
<dbReference type="SMART" id="SM01096">
    <property type="entry name" value="CPSase_L_D3"/>
    <property type="match status" value="1"/>
</dbReference>
<dbReference type="InterPro" id="IPR016185">
    <property type="entry name" value="PreATP-grasp_dom_sf"/>
</dbReference>
<dbReference type="CDD" id="cd01423">
    <property type="entry name" value="MGS_CPS_I_III"/>
    <property type="match status" value="1"/>
</dbReference>
<keyword evidence="11" id="KW-1185">Reference proteome</keyword>
<dbReference type="InterPro" id="IPR005480">
    <property type="entry name" value="CPSase_lsu_oligo"/>
</dbReference>
<evidence type="ECO:0000256" key="4">
    <source>
        <dbReference type="ARBA" id="ARBA00022840"/>
    </source>
</evidence>
<dbReference type="SMART" id="SM00851">
    <property type="entry name" value="MGS"/>
    <property type="match status" value="1"/>
</dbReference>
<dbReference type="Pfam" id="PF02786">
    <property type="entry name" value="CPSase_L_D2"/>
    <property type="match status" value="2"/>
</dbReference>
<dbReference type="InterPro" id="IPR011761">
    <property type="entry name" value="ATP-grasp"/>
</dbReference>
<dbReference type="PANTHER" id="PTHR11405">
    <property type="entry name" value="CARBAMOYLTRANSFERASE FAMILY MEMBER"/>
    <property type="match status" value="1"/>
</dbReference>
<dbReference type="PRINTS" id="PR00098">
    <property type="entry name" value="CPSASE"/>
</dbReference>
<dbReference type="Gene3D" id="3.30.470.20">
    <property type="entry name" value="ATP-grasp fold, B domain"/>
    <property type="match status" value="2"/>
</dbReference>
<dbReference type="InterPro" id="IPR029062">
    <property type="entry name" value="Class_I_gatase-like"/>
</dbReference>
<dbReference type="SUPFAM" id="SSF56059">
    <property type="entry name" value="Glutathione synthetase ATP-binding domain-like"/>
    <property type="match status" value="2"/>
</dbReference>
<dbReference type="InterPro" id="IPR006274">
    <property type="entry name" value="CarbamoylP_synth_ssu"/>
</dbReference>
<feature type="non-terminal residue" evidence="10">
    <location>
        <position position="1434"/>
    </location>
</feature>
<gene>
    <name evidence="10" type="primary">Cps1</name>
    <name evidence="10" type="ORF">GTO93_0010542</name>
</gene>
<dbReference type="NCBIfam" id="TIGR01368">
    <property type="entry name" value="CPSaseIIsmall"/>
    <property type="match status" value="1"/>
</dbReference>
<evidence type="ECO:0000256" key="2">
    <source>
        <dbReference type="ARBA" id="ARBA00022737"/>
    </source>
</evidence>
<dbReference type="Pfam" id="PF25596">
    <property type="entry name" value="CPSase_L_D1"/>
    <property type="match status" value="2"/>
</dbReference>
<reference evidence="10" key="1">
    <citation type="journal article" date="2021" name="Cell">
        <title>Tracing the genetic footprints of vertebrate landing in non-teleost ray-finned fishes.</title>
        <authorList>
            <person name="Bi X."/>
            <person name="Wang K."/>
            <person name="Yang L."/>
            <person name="Pan H."/>
            <person name="Jiang H."/>
            <person name="Wei Q."/>
            <person name="Fang M."/>
            <person name="Yu H."/>
            <person name="Zhu C."/>
            <person name="Cai Y."/>
            <person name="He Y."/>
            <person name="Gan X."/>
            <person name="Zeng H."/>
            <person name="Yu D."/>
            <person name="Zhu Y."/>
            <person name="Jiang H."/>
            <person name="Qiu Q."/>
            <person name="Yang H."/>
            <person name="Zhang Y.E."/>
            <person name="Wang W."/>
            <person name="Zhu M."/>
            <person name="He S."/>
            <person name="Zhang G."/>
        </authorList>
    </citation>
    <scope>NUCLEOTIDE SEQUENCE</scope>
    <source>
        <strain evidence="10">Pddl_001</strain>
    </source>
</reference>
<keyword evidence="3 7" id="KW-0547">Nucleotide-binding</keyword>
<dbReference type="EMBL" id="JAAWVQ010158603">
    <property type="protein sequence ID" value="MBN3286539.1"/>
    <property type="molecule type" value="Genomic_DNA"/>
</dbReference>
<evidence type="ECO:0000259" key="9">
    <source>
        <dbReference type="PROSITE" id="PS51855"/>
    </source>
</evidence>
<dbReference type="Proteomes" id="UP001166093">
    <property type="component" value="Unassembled WGS sequence"/>
</dbReference>
<dbReference type="InterPro" id="IPR013815">
    <property type="entry name" value="ATP_grasp_subdomain_1"/>
</dbReference>
<dbReference type="PROSITE" id="PS51273">
    <property type="entry name" value="GATASE_TYPE_1"/>
    <property type="match status" value="1"/>
</dbReference>
<dbReference type="InterPro" id="IPR005479">
    <property type="entry name" value="CPAse_ATP-bd"/>
</dbReference>
<feature type="domain" description="MGS-like" evidence="9">
    <location>
        <begin position="1318"/>
        <end position="1434"/>
    </location>
</feature>
<dbReference type="NCBIfam" id="NF009455">
    <property type="entry name" value="PRK12815.1"/>
    <property type="match status" value="1"/>
</dbReference>
<dbReference type="InterPro" id="IPR036897">
    <property type="entry name" value="CarbamoylP_synth_lsu_oligo_sf"/>
</dbReference>
<dbReference type="PROSITE" id="PS50975">
    <property type="entry name" value="ATP_GRASP"/>
    <property type="match status" value="2"/>
</dbReference>
<dbReference type="Gene3D" id="3.40.50.20">
    <property type="match status" value="2"/>
</dbReference>
<keyword evidence="2" id="KW-0677">Repeat</keyword>
<dbReference type="SUPFAM" id="SSF52335">
    <property type="entry name" value="Methylglyoxal synthase-like"/>
    <property type="match status" value="1"/>
</dbReference>
<dbReference type="PROSITE" id="PS00866">
    <property type="entry name" value="CPSASE_1"/>
    <property type="match status" value="2"/>
</dbReference>
<dbReference type="InterPro" id="IPR017926">
    <property type="entry name" value="GATASE"/>
</dbReference>
<dbReference type="NCBIfam" id="TIGR01369">
    <property type="entry name" value="CPSaseII_lrg"/>
    <property type="match status" value="1"/>
</dbReference>
<protein>
    <recommendedName>
        <fullName evidence="5">carbamoyl-phosphate synthase (ammonia)</fullName>
        <ecNumber evidence="5">6.3.4.16</ecNumber>
    </recommendedName>
</protein>
<dbReference type="InterPro" id="IPR058047">
    <property type="entry name" value="CPSase_preATP-grasp"/>
</dbReference>
<sequence length="1434" mass="157472">LSPQAQTAHLVLDDGTKMKGFSFGHQGSSSGEMVFNTGLVGYPESLTDPSYRGQILTLTYPIVGNYGVPNTTELDELGLVKHLESERIQVSGLLVQDYSHEYSHWNSNKSLSQWLQEEKVPALYGVDTRMLTKIIRDKGTVLGKIEFEGEPLEFSDANLRNLIAEVSTKEVKVFGKGNPVKVVAVDCGIKHNIIRLLVKRGAEVHLVPWDHDLLGMEYDGLFISNGPGDPALAHTLIENVRKVLESDRTEPVFGICMGNQITALAAGAKSYKLPMGNRGQNQPVVNLLNDQAFITAQNHGFGIDSKSLPLGWSPLFINANDNTNEGIMHNSKPIFTAQFHPEAKGGPTDTEFLFDAFLSLIKNGKETSIAAVMPKKFPLPKRVQVSKVLVLGSGGLSIGQAGEFDYSGSQAVKALKEENLNTILMNPNIASVQTNEVGLKQADSVYFLPVTPEFVTEVIKTEKPDGILLSMGGQTALNCGVALFQSGVLKKYGVKVLGTPVESIMATEDRQLFSDKLMEIDEKIAPSFAVKSVADALQAADQIGYPVMLRSAYALGGLGSGLCATKDKLLETAKKALAMSTQILVEKSLLGWKEVEYEVVRDIADNCVTVCNMENFDPLGIHTGDSIVVAPSQTLSNEEYHMLRETAIKVVRHLGIVGECNIQYALCPTSLEYCIIEVNARLSRSSALASKATGYPLAFVAAKLALGIPLPDIKNVVSGKTTACFEPSLDYIVTKIPRWDLDRFQGTSQEIGSAMKSVGEVMAVGRSFEESIQKALRMCHPSVDGFMPRLPMRKPWAKKQDLEQELAVPSSTRIFSIAKALHNGMSVDQIHSLTAIDKWFLHKLRRIVALEKHMSHFRGSALPDDLLIKAKQDGFSDWQMGQALGVSEAKSRQLRLERNIKPWVKQIDTLAAEYPAVTNYLYCTYHGQEHDLDFNDHGVMVLGCGPYHIGSSVEFDWCAVSSIRALRRLNRRTVVVNHNPETVSTDFDECDRLYFEELSLERILDISQQEVCSGSIISVGGQIPNNLAVPLFQNGVNILGTSPLQIDRAEERSVFSSILDKLGVAQAPWKALSTLEEAFSFAERVGYPCLLRPSYVLSGSAMNVVYGEEEMKNFLEEAALVSQEHPVVITKFIEGAREVELDAVAKDGKVLVHAITEHVEDAGVHSGDATLILPTQTISQGALEKVKSATRKIAKAFQISGPFNTQFLVKGNDVMVIECNLRASRSFPFVSKTIGVDFIDVATRVMVGEDLDESQLPSLENPIIPMDYVGIKAPMFSWPRLRSADPVLRCEMASTGEVACFGPDIYSAFLKAMLSTGFKLPQKGILIGIQHSFRPKFLATAHQLHKEGFKLYATEATSVWLNANDVPSSPVAWPSQEDEDGPPSLSNIYRLINEGEIDLVVNLPNSNTKFIRDNFLIRRMAIDHGVPLITNFQV</sequence>
<evidence type="ECO:0000256" key="5">
    <source>
        <dbReference type="ARBA" id="ARBA00044063"/>
    </source>
</evidence>
<dbReference type="PROSITE" id="PS51855">
    <property type="entry name" value="MGS"/>
    <property type="match status" value="1"/>
</dbReference>
<feature type="non-terminal residue" evidence="10">
    <location>
        <position position="1"/>
    </location>
</feature>
<dbReference type="Gene3D" id="3.30.1490.20">
    <property type="entry name" value="ATP-grasp fold, A domain"/>
    <property type="match status" value="1"/>
</dbReference>
<dbReference type="Gene3D" id="1.10.1030.10">
    <property type="entry name" value="Carbamoyl-phosphate synthetase, large subunit oligomerisation domain"/>
    <property type="match status" value="1"/>
</dbReference>
<dbReference type="PRINTS" id="PR00099">
    <property type="entry name" value="CPSGATASE"/>
</dbReference>
<evidence type="ECO:0000259" key="8">
    <source>
        <dbReference type="PROSITE" id="PS50975"/>
    </source>
</evidence>
<dbReference type="NCBIfam" id="NF009475">
    <property type="entry name" value="PRK12838.1"/>
    <property type="match status" value="1"/>
</dbReference>
<dbReference type="EC" id="6.3.4.16" evidence="5"/>
<dbReference type="PRINTS" id="PR00096">
    <property type="entry name" value="GATASE"/>
</dbReference>
<dbReference type="SUPFAM" id="SSF48108">
    <property type="entry name" value="Carbamoyl phosphate synthetase, large subunit connection domain"/>
    <property type="match status" value="1"/>
</dbReference>
<comment type="catalytic activity">
    <reaction evidence="6">
        <text>hydrogencarbonate + NH4(+) + 2 ATP = carbamoyl phosphate + 2 ADP + phosphate + 2 H(+)</text>
        <dbReference type="Rhea" id="RHEA:18029"/>
        <dbReference type="ChEBI" id="CHEBI:15378"/>
        <dbReference type="ChEBI" id="CHEBI:17544"/>
        <dbReference type="ChEBI" id="CHEBI:28938"/>
        <dbReference type="ChEBI" id="CHEBI:30616"/>
        <dbReference type="ChEBI" id="CHEBI:43474"/>
        <dbReference type="ChEBI" id="CHEBI:58228"/>
        <dbReference type="ChEBI" id="CHEBI:456216"/>
        <dbReference type="EC" id="6.3.4.16"/>
    </reaction>
</comment>
<dbReference type="SUPFAM" id="SSF52317">
    <property type="entry name" value="Class I glutamine amidotransferase-like"/>
    <property type="match status" value="1"/>
</dbReference>
<proteinExistence type="inferred from homology"/>
<evidence type="ECO:0000313" key="10">
    <source>
        <dbReference type="EMBL" id="MBN3286539.1"/>
    </source>
</evidence>
<organism evidence="10 11">
    <name type="scientific">Polyodon spathula</name>
    <name type="common">North American paddlefish</name>
    <name type="synonym">Squalus spathula</name>
    <dbReference type="NCBI Taxonomy" id="7913"/>
    <lineage>
        <taxon>Eukaryota</taxon>
        <taxon>Metazoa</taxon>
        <taxon>Chordata</taxon>
        <taxon>Craniata</taxon>
        <taxon>Vertebrata</taxon>
        <taxon>Euteleostomi</taxon>
        <taxon>Actinopterygii</taxon>
        <taxon>Chondrostei</taxon>
        <taxon>Acipenseriformes</taxon>
        <taxon>Polyodontidae</taxon>
        <taxon>Polyodon</taxon>
    </lineage>
</organism>
<dbReference type="Pfam" id="PF00117">
    <property type="entry name" value="GATase"/>
    <property type="match status" value="1"/>
</dbReference>
<evidence type="ECO:0000313" key="11">
    <source>
        <dbReference type="Proteomes" id="UP001166093"/>
    </source>
</evidence>
<dbReference type="HAMAP" id="MF_01209">
    <property type="entry name" value="CPSase_S_chain"/>
    <property type="match status" value="1"/>
</dbReference>
<evidence type="ECO:0000256" key="1">
    <source>
        <dbReference type="ARBA" id="ARBA00022598"/>
    </source>
</evidence>
<dbReference type="PROSITE" id="PS00867">
    <property type="entry name" value="CPSASE_2"/>
    <property type="match status" value="2"/>
</dbReference>
<dbReference type="InterPro" id="IPR036480">
    <property type="entry name" value="CarbP_synth_ssu_N_sf"/>
</dbReference>
<dbReference type="Pfam" id="PF00988">
    <property type="entry name" value="CPSase_sm_chain"/>
    <property type="match status" value="1"/>
</dbReference>
<evidence type="ECO:0000256" key="6">
    <source>
        <dbReference type="ARBA" id="ARBA00047359"/>
    </source>
</evidence>
<dbReference type="SMART" id="SM01097">
    <property type="entry name" value="CPSase_sm_chain"/>
    <property type="match status" value="1"/>
</dbReference>
<comment type="caution">
    <text evidence="10">The sequence shown here is derived from an EMBL/GenBank/DDBJ whole genome shotgun (WGS) entry which is preliminary data.</text>
</comment>
<dbReference type="SUPFAM" id="SSF52440">
    <property type="entry name" value="PreATP-grasp domain"/>
    <property type="match status" value="2"/>
</dbReference>
<dbReference type="InterPro" id="IPR036914">
    <property type="entry name" value="MGS-like_dom_sf"/>
</dbReference>
<dbReference type="CDD" id="cd01744">
    <property type="entry name" value="GATase1_CPSase"/>
    <property type="match status" value="1"/>
</dbReference>
<dbReference type="InterPro" id="IPR005483">
    <property type="entry name" value="CPSase_dom"/>
</dbReference>
<dbReference type="Gene3D" id="3.50.30.20">
    <property type="entry name" value="Carbamoyl-phosphate synthase small subunit, N-terminal domain"/>
    <property type="match status" value="1"/>
</dbReference>
<dbReference type="NCBIfam" id="NF003671">
    <property type="entry name" value="PRK05294.1"/>
    <property type="match status" value="1"/>
</dbReference>